<dbReference type="EMBL" id="CAEKKB010000008">
    <property type="protein sequence ID" value="CAB4320808.1"/>
    <property type="molecule type" value="Genomic_DNA"/>
</dbReference>
<reference evidence="1 3" key="2">
    <citation type="submission" date="2020-05" db="EMBL/GenBank/DDBJ databases">
        <authorList>
            <person name="Campoy J."/>
            <person name="Schneeberger K."/>
            <person name="Spophaly S."/>
        </authorList>
    </citation>
    <scope>NUCLEOTIDE SEQUENCE [LARGE SCALE GENOMIC DNA]</scope>
    <source>
        <strain evidence="1">PruArmRojPasFocal</strain>
    </source>
</reference>
<keyword evidence="4" id="KW-1185">Reference proteome</keyword>
<protein>
    <submittedName>
        <fullName evidence="1">Uncharacterized protein</fullName>
    </submittedName>
</protein>
<evidence type="ECO:0000313" key="1">
    <source>
        <dbReference type="EMBL" id="CAB4290492.1"/>
    </source>
</evidence>
<dbReference type="Proteomes" id="UP000507245">
    <property type="component" value="Unassembled WGS sequence"/>
</dbReference>
<accession>A0A6J5VRF5</accession>
<gene>
    <name evidence="1" type="ORF">CURHAP_LOCUS50541</name>
    <name evidence="2" type="ORF">ORAREDHAP_LOCUS49818</name>
</gene>
<dbReference type="AlphaFoldDB" id="A0A6J5VRF5"/>
<proteinExistence type="predicted"/>
<dbReference type="EMBL" id="CAEKDK010000008">
    <property type="protein sequence ID" value="CAB4290492.1"/>
    <property type="molecule type" value="Genomic_DNA"/>
</dbReference>
<organism evidence="1 3">
    <name type="scientific">Prunus armeniaca</name>
    <name type="common">Apricot</name>
    <name type="synonym">Armeniaca vulgaris</name>
    <dbReference type="NCBI Taxonomy" id="36596"/>
    <lineage>
        <taxon>Eukaryota</taxon>
        <taxon>Viridiplantae</taxon>
        <taxon>Streptophyta</taxon>
        <taxon>Embryophyta</taxon>
        <taxon>Tracheophyta</taxon>
        <taxon>Spermatophyta</taxon>
        <taxon>Magnoliopsida</taxon>
        <taxon>eudicotyledons</taxon>
        <taxon>Gunneridae</taxon>
        <taxon>Pentapetalae</taxon>
        <taxon>rosids</taxon>
        <taxon>fabids</taxon>
        <taxon>Rosales</taxon>
        <taxon>Rosaceae</taxon>
        <taxon>Amygdaloideae</taxon>
        <taxon>Amygdaleae</taxon>
        <taxon>Prunus</taxon>
    </lineage>
</organism>
<evidence type="ECO:0000313" key="4">
    <source>
        <dbReference type="Proteomes" id="UP000507245"/>
    </source>
</evidence>
<sequence length="90" mass="10236">MSEGWEGAYDPSLLARVEKSEYYRIKSLENTIVNRKVLVVLGSAMANAMRLSEIFVSVRAKNFREARGWARLGLRELGRVGITVRFERGC</sequence>
<reference evidence="4" key="1">
    <citation type="journal article" date="2020" name="Genome Biol.">
        <title>Gamete binning: chromosome-level and haplotype-resolved genome assembly enabled by high-throughput single-cell sequencing of gamete genomes.</title>
        <authorList>
            <person name="Campoy J.A."/>
            <person name="Sun H."/>
            <person name="Goel M."/>
            <person name="Jiao W.-B."/>
            <person name="Folz-Donahue K."/>
            <person name="Wang N."/>
            <person name="Rubio M."/>
            <person name="Liu C."/>
            <person name="Kukat C."/>
            <person name="Ruiz D."/>
            <person name="Huettel B."/>
            <person name="Schneeberger K."/>
        </authorList>
    </citation>
    <scope>NUCLEOTIDE SEQUENCE [LARGE SCALE GENOMIC DNA]</scope>
    <source>
        <strain evidence="4">cv. Rojo Pasion</strain>
    </source>
</reference>
<name>A0A6J5VRF5_PRUAR</name>
<dbReference type="Proteomes" id="UP000507222">
    <property type="component" value="Unassembled WGS sequence"/>
</dbReference>
<evidence type="ECO:0000313" key="2">
    <source>
        <dbReference type="EMBL" id="CAB4320808.1"/>
    </source>
</evidence>
<evidence type="ECO:0000313" key="3">
    <source>
        <dbReference type="Proteomes" id="UP000507222"/>
    </source>
</evidence>